<keyword evidence="2" id="KW-0677">Repeat</keyword>
<dbReference type="Pfam" id="PF13855">
    <property type="entry name" value="LRR_8"/>
    <property type="match status" value="1"/>
</dbReference>
<evidence type="ECO:0000256" key="1">
    <source>
        <dbReference type="ARBA" id="ARBA00022614"/>
    </source>
</evidence>
<dbReference type="Pfam" id="PF03747">
    <property type="entry name" value="ADP_ribosyl_GH"/>
    <property type="match status" value="1"/>
</dbReference>
<feature type="binding site" evidence="3">
    <location>
        <position position="607"/>
    </location>
    <ligand>
        <name>Mg(2+)</name>
        <dbReference type="ChEBI" id="CHEBI:18420"/>
        <label>1</label>
    </ligand>
</feature>
<dbReference type="InterPro" id="IPR036705">
    <property type="entry name" value="Ribosyl_crysJ1_sf"/>
</dbReference>
<gene>
    <name evidence="5" type="ORF">EGW08_002614</name>
</gene>
<evidence type="ECO:0000313" key="6">
    <source>
        <dbReference type="Proteomes" id="UP000271974"/>
    </source>
</evidence>
<feature type="region of interest" description="Disordered" evidence="4">
    <location>
        <begin position="410"/>
        <end position="436"/>
    </location>
</feature>
<dbReference type="Gene3D" id="3.80.10.10">
    <property type="entry name" value="Ribonuclease Inhibitor"/>
    <property type="match status" value="1"/>
</dbReference>
<accession>A0A433U6Z1</accession>
<dbReference type="InterPro" id="IPR050792">
    <property type="entry name" value="ADP-ribosylglycohydrolase"/>
</dbReference>
<dbReference type="Gene3D" id="1.10.4080.10">
    <property type="entry name" value="ADP-ribosylation/Crystallin J1"/>
    <property type="match status" value="1"/>
</dbReference>
<sequence length="658" mass="72948">MGNVEAHDFAPVRDDERKVLNLSRKVTPKQYVKHLNGEPQASCLTELPWNIRDSVSLYEAMTASFNALTELPVELPLRLPHLSSLDLSHNQLRVLPESFGLLFHLAEIHMQYNRLAALPESFLHLVKLEKIDLSHNEIRQLPENIGNMEKLSRLNVSHNKLKTLPLSLGSPMCRVHLLLAQQNRLESPPQAVCEEGSACGLEYLRRMYTASCKEFPSTGPDVPLLVFPRYNTRNKCSPYNPHSAQIQYIQEQTHTAHTTNRIKAPLLPPPDASTLTPFQLRDRIIGLIFGAAIGDAIGLACRWMTDDEVAFHYGSDSDLVYGRTVQDEHRVLWRQGDWTANFDQFMVCLESLANWGGVVDELEFARRLQAWTQHGFPELGDSAGVVTSEVLREVSMGGLVYDGCNHTWEGGATSAEGDHHEPPSPSHSPHDRRLSSSSSLSSLSLCDHAEVAQTLVYISPCQVFGEDNGAVVRASILGIPNFHQLDEVEGNAVRICKTTHASDAAVASCVFISVLIALLLQEVESDRVAKQVSVAMAIAEKHLKDAAAKEKFTGLRNCTSLDRFEFARLEYTGFLQICVCVLLETSTSLPFPPTRSFVCALARLAGDSSSNCCVGGAVLGCRLGYSRLPRPWVEDLRKRQLAWLNAKVNHLLDIVGLP</sequence>
<dbReference type="GO" id="GO:0046872">
    <property type="term" value="F:metal ion binding"/>
    <property type="evidence" value="ECO:0007669"/>
    <property type="project" value="UniProtKB-KW"/>
</dbReference>
<dbReference type="SUPFAM" id="SSF101478">
    <property type="entry name" value="ADP-ribosylglycohydrolase"/>
    <property type="match status" value="1"/>
</dbReference>
<dbReference type="Proteomes" id="UP000271974">
    <property type="component" value="Unassembled WGS sequence"/>
</dbReference>
<keyword evidence="6" id="KW-1185">Reference proteome</keyword>
<dbReference type="STRING" id="188477.A0A433U6Z1"/>
<evidence type="ECO:0000256" key="4">
    <source>
        <dbReference type="SAM" id="MobiDB-lite"/>
    </source>
</evidence>
<dbReference type="InterPro" id="IPR001611">
    <property type="entry name" value="Leu-rich_rpt"/>
</dbReference>
<dbReference type="InterPro" id="IPR032675">
    <property type="entry name" value="LRR_dom_sf"/>
</dbReference>
<keyword evidence="1" id="KW-0433">Leucine-rich repeat</keyword>
<feature type="compositionally biased region" description="Basic and acidic residues" evidence="4">
    <location>
        <begin position="416"/>
        <end position="434"/>
    </location>
</feature>
<protein>
    <submittedName>
        <fullName evidence="5">Uncharacterized protein</fullName>
    </submittedName>
</protein>
<keyword evidence="3" id="KW-0460">Magnesium</keyword>
<dbReference type="InterPro" id="IPR005502">
    <property type="entry name" value="Ribosyl_crysJ1"/>
</dbReference>
<dbReference type="Pfam" id="PF00560">
    <property type="entry name" value="LRR_1"/>
    <property type="match status" value="1"/>
</dbReference>
<evidence type="ECO:0000256" key="2">
    <source>
        <dbReference type="ARBA" id="ARBA00022737"/>
    </source>
</evidence>
<dbReference type="OrthoDB" id="2021138at2759"/>
<proteinExistence type="predicted"/>
<organism evidence="5 6">
    <name type="scientific">Elysia chlorotica</name>
    <name type="common">Eastern emerald elysia</name>
    <name type="synonym">Sea slug</name>
    <dbReference type="NCBI Taxonomy" id="188477"/>
    <lineage>
        <taxon>Eukaryota</taxon>
        <taxon>Metazoa</taxon>
        <taxon>Spiralia</taxon>
        <taxon>Lophotrochozoa</taxon>
        <taxon>Mollusca</taxon>
        <taxon>Gastropoda</taxon>
        <taxon>Heterobranchia</taxon>
        <taxon>Euthyneura</taxon>
        <taxon>Panpulmonata</taxon>
        <taxon>Sacoglossa</taxon>
        <taxon>Placobranchoidea</taxon>
        <taxon>Plakobranchidae</taxon>
        <taxon>Elysia</taxon>
    </lineage>
</organism>
<dbReference type="InterPro" id="IPR003591">
    <property type="entry name" value="Leu-rich_rpt_typical-subtyp"/>
</dbReference>
<comment type="caution">
    <text evidence="5">The sequence shown here is derived from an EMBL/GenBank/DDBJ whole genome shotgun (WGS) entry which is preliminary data.</text>
</comment>
<evidence type="ECO:0000313" key="5">
    <source>
        <dbReference type="EMBL" id="RUS89596.1"/>
    </source>
</evidence>
<dbReference type="PANTHER" id="PTHR16222:SF28">
    <property type="entry name" value="ADP-RIBOSYLGLYCOHYDROLASE"/>
    <property type="match status" value="1"/>
</dbReference>
<name>A0A433U6Z1_ELYCH</name>
<dbReference type="PRINTS" id="PR00019">
    <property type="entry name" value="LEURICHRPT"/>
</dbReference>
<evidence type="ECO:0000256" key="3">
    <source>
        <dbReference type="PIRSR" id="PIRSR605502-1"/>
    </source>
</evidence>
<dbReference type="SMART" id="SM00369">
    <property type="entry name" value="LRR_TYP"/>
    <property type="match status" value="4"/>
</dbReference>
<dbReference type="PROSITE" id="PS51450">
    <property type="entry name" value="LRR"/>
    <property type="match status" value="2"/>
</dbReference>
<dbReference type="AlphaFoldDB" id="A0A433U6Z1"/>
<keyword evidence="3" id="KW-0479">Metal-binding</keyword>
<feature type="binding site" evidence="3">
    <location>
        <position position="610"/>
    </location>
    <ligand>
        <name>Mg(2+)</name>
        <dbReference type="ChEBI" id="CHEBI:18420"/>
        <label>1</label>
    </ligand>
</feature>
<dbReference type="SUPFAM" id="SSF52058">
    <property type="entry name" value="L domain-like"/>
    <property type="match status" value="1"/>
</dbReference>
<reference evidence="5 6" key="1">
    <citation type="submission" date="2019-01" db="EMBL/GenBank/DDBJ databases">
        <title>A draft genome assembly of the solar-powered sea slug Elysia chlorotica.</title>
        <authorList>
            <person name="Cai H."/>
            <person name="Li Q."/>
            <person name="Fang X."/>
            <person name="Li J."/>
            <person name="Curtis N.E."/>
            <person name="Altenburger A."/>
            <person name="Shibata T."/>
            <person name="Feng M."/>
            <person name="Maeda T."/>
            <person name="Schwartz J.A."/>
            <person name="Shigenobu S."/>
            <person name="Lundholm N."/>
            <person name="Nishiyama T."/>
            <person name="Yang H."/>
            <person name="Hasebe M."/>
            <person name="Li S."/>
            <person name="Pierce S.K."/>
            <person name="Wang J."/>
        </authorList>
    </citation>
    <scope>NUCLEOTIDE SEQUENCE [LARGE SCALE GENOMIC DNA]</scope>
    <source>
        <strain evidence="5">EC2010</strain>
        <tissue evidence="5">Whole organism of an adult</tissue>
    </source>
</reference>
<dbReference type="PANTHER" id="PTHR16222">
    <property type="entry name" value="ADP-RIBOSYLGLYCOHYDROLASE"/>
    <property type="match status" value="1"/>
</dbReference>
<dbReference type="SMART" id="SM00364">
    <property type="entry name" value="LRR_BAC"/>
    <property type="match status" value="5"/>
</dbReference>
<dbReference type="EMBL" id="RQTK01000051">
    <property type="protein sequence ID" value="RUS89596.1"/>
    <property type="molecule type" value="Genomic_DNA"/>
</dbReference>
<comment type="cofactor">
    <cofactor evidence="3">
        <name>Mg(2+)</name>
        <dbReference type="ChEBI" id="CHEBI:18420"/>
    </cofactor>
    <text evidence="3">Binds 2 magnesium ions per subunit.</text>
</comment>